<keyword evidence="6" id="KW-1185">Reference proteome</keyword>
<evidence type="ECO:0000256" key="3">
    <source>
        <dbReference type="PIRSR" id="PIRSR018774-1"/>
    </source>
</evidence>
<dbReference type="Gene3D" id="3.60.20.10">
    <property type="entry name" value="Glutamine Phosphoribosylpyrophosphate, subunit 1, domain 1"/>
    <property type="match status" value="1"/>
</dbReference>
<dbReference type="PROSITE" id="PS51278">
    <property type="entry name" value="GATASE_TYPE_2"/>
    <property type="match status" value="1"/>
</dbReference>
<evidence type="ECO:0000256" key="2">
    <source>
        <dbReference type="ARBA" id="ARBA00022962"/>
    </source>
</evidence>
<evidence type="ECO:0000313" key="6">
    <source>
        <dbReference type="Proteomes" id="UP000199411"/>
    </source>
</evidence>
<dbReference type="InterPro" id="IPR017932">
    <property type="entry name" value="GATase_2_dom"/>
</dbReference>
<gene>
    <name evidence="5" type="ORF">SAMN05660835_00287</name>
</gene>
<protein>
    <submittedName>
        <fullName evidence="5">Glutamate synthase domain-containing protein 1</fullName>
    </submittedName>
</protein>
<evidence type="ECO:0000259" key="4">
    <source>
        <dbReference type="PROSITE" id="PS51278"/>
    </source>
</evidence>
<dbReference type="Proteomes" id="UP000199411">
    <property type="component" value="Unassembled WGS sequence"/>
</dbReference>
<dbReference type="SUPFAM" id="SSF56235">
    <property type="entry name" value="N-terminal nucleophile aminohydrolases (Ntn hydrolases)"/>
    <property type="match status" value="1"/>
</dbReference>
<dbReference type="OrthoDB" id="9770094at2"/>
<feature type="active site" description="For GATase activity" evidence="3">
    <location>
        <position position="22"/>
    </location>
</feature>
<dbReference type="GO" id="GO:0016740">
    <property type="term" value="F:transferase activity"/>
    <property type="evidence" value="ECO:0007669"/>
    <property type="project" value="UniProtKB-KW"/>
</dbReference>
<dbReference type="Pfam" id="PF13522">
    <property type="entry name" value="GATase_6"/>
    <property type="match status" value="1"/>
</dbReference>
<accession>A0A1G6IQ57</accession>
<name>A0A1G6IQ57_9BACT</name>
<dbReference type="AlphaFoldDB" id="A0A1G6IQ57"/>
<feature type="domain" description="Glutamine amidotransferase type-2" evidence="4">
    <location>
        <begin position="22"/>
        <end position="372"/>
    </location>
</feature>
<organism evidence="5 6">
    <name type="scientific">Desulfurella multipotens</name>
    <dbReference type="NCBI Taxonomy" id="79269"/>
    <lineage>
        <taxon>Bacteria</taxon>
        <taxon>Pseudomonadati</taxon>
        <taxon>Campylobacterota</taxon>
        <taxon>Desulfurellia</taxon>
        <taxon>Desulfurellales</taxon>
        <taxon>Desulfurellaceae</taxon>
        <taxon>Desulfurella</taxon>
    </lineage>
</organism>
<evidence type="ECO:0000313" key="5">
    <source>
        <dbReference type="EMBL" id="SDC08614.1"/>
    </source>
</evidence>
<dbReference type="PIRSF" id="PIRSF018774">
    <property type="entry name" value="GOGAT_lg_dom1"/>
    <property type="match status" value="1"/>
</dbReference>
<dbReference type="RefSeq" id="WP_092127653.1">
    <property type="nucleotide sequence ID" value="NZ_FMYU01000002.1"/>
</dbReference>
<dbReference type="PANTHER" id="PTHR11907">
    <property type="entry name" value="AMIDOPHOSPHORIBOSYLTRANSFERASE"/>
    <property type="match status" value="1"/>
</dbReference>
<keyword evidence="2" id="KW-0315">Glutamine amidotransferase</keyword>
<keyword evidence="1" id="KW-0808">Transferase</keyword>
<dbReference type="InterPro" id="IPR029055">
    <property type="entry name" value="Ntn_hydrolases_N"/>
</dbReference>
<evidence type="ECO:0000256" key="1">
    <source>
        <dbReference type="ARBA" id="ARBA00022679"/>
    </source>
</evidence>
<dbReference type="CDD" id="cd01907">
    <property type="entry name" value="GlxB"/>
    <property type="match status" value="1"/>
</dbReference>
<proteinExistence type="predicted"/>
<reference evidence="6" key="1">
    <citation type="submission" date="2016-10" db="EMBL/GenBank/DDBJ databases">
        <authorList>
            <person name="Varghese N."/>
            <person name="Submissions S."/>
        </authorList>
    </citation>
    <scope>NUCLEOTIDE SEQUENCE [LARGE SCALE GENOMIC DNA]</scope>
    <source>
        <strain evidence="6">DSM 8415</strain>
    </source>
</reference>
<dbReference type="InterPro" id="IPR012375">
    <property type="entry name" value="Glu_synth_lsu_1"/>
</dbReference>
<sequence length="387" mass="43872">MVEIEKIQSFAISNDPKDASGCGIFGIFNTKGDLIDGNKIVSAIDIMRDRGNGLGSGYAAYGIYPEFKNYYALHLMIDDDLAKRAVEDFLERRVMVAERSGIPTRGMKNRKRPMFFVYFVLPRAQGTKAESEYMSETDADEFINKLVFFINENINGAFVISSGKNMGIFKGIGYPDEIANFFRIERYKAYCWTAHNRFPTNTPGWWGGAHPFGLLDWTVVHNGEISSYGANKRYLEMHGYKCTQKTDTEAIVYLADLIVRKHKIPIELLAKIFSAPLWEEIERMPQDQKKLYKALRIIYGRALLNGPFSILLTFKGGIMALNDRIKLRPLVVGKKDGVYYFSSEEAAIKHICSDIKDISSPDAGEPVIARLTDEAYNVYYGVQDEED</sequence>
<dbReference type="EMBL" id="FMYU01000002">
    <property type="protein sequence ID" value="SDC08614.1"/>
    <property type="molecule type" value="Genomic_DNA"/>
</dbReference>